<feature type="chain" id="PRO_5020217325" description="UPAR/Ly6 domain-containing protein" evidence="1">
    <location>
        <begin position="20"/>
        <end position="135"/>
    </location>
</feature>
<keyword evidence="1" id="KW-0732">Signal</keyword>
<evidence type="ECO:0000313" key="3">
    <source>
        <dbReference type="Proteomes" id="UP000298663"/>
    </source>
</evidence>
<accession>A0A4U5LZ35</accession>
<dbReference type="EMBL" id="AZBU02000011">
    <property type="protein sequence ID" value="TKR61569.1"/>
    <property type="molecule type" value="Genomic_DNA"/>
</dbReference>
<reference evidence="2 3" key="2">
    <citation type="journal article" date="2019" name="G3 (Bethesda)">
        <title>Hybrid Assembly of the Genome of the Entomopathogenic Nematode Steinernema carpocapsae Identifies the X-Chromosome.</title>
        <authorList>
            <person name="Serra L."/>
            <person name="Macchietto M."/>
            <person name="Macias-Munoz A."/>
            <person name="McGill C.J."/>
            <person name="Rodriguez I.M."/>
            <person name="Rodriguez B."/>
            <person name="Murad R."/>
            <person name="Mortazavi A."/>
        </authorList>
    </citation>
    <scope>NUCLEOTIDE SEQUENCE [LARGE SCALE GENOMIC DNA]</scope>
    <source>
        <strain evidence="2 3">ALL</strain>
    </source>
</reference>
<dbReference type="OrthoDB" id="10046582at2759"/>
<feature type="signal peptide" evidence="1">
    <location>
        <begin position="1"/>
        <end position="19"/>
    </location>
</feature>
<gene>
    <name evidence="2" type="ORF">L596_028663</name>
</gene>
<sequence>MKFLLFTLTALSAFACTGALKCYVGTISNVNNPLNVTMAGVSQQDCYQNSACSKKVTGIGNNLYNIVRECATQCYHPANNQPMGMTECQTAQASFGTQQTTHCCCQGELCNSSSSAGVSILLVFMLFAWNLKNLF</sequence>
<dbReference type="PROSITE" id="PS51257">
    <property type="entry name" value="PROKAR_LIPOPROTEIN"/>
    <property type="match status" value="1"/>
</dbReference>
<comment type="caution">
    <text evidence="2">The sequence shown here is derived from an EMBL/GenBank/DDBJ whole genome shotgun (WGS) entry which is preliminary data.</text>
</comment>
<evidence type="ECO:0000313" key="2">
    <source>
        <dbReference type="EMBL" id="TKR61569.1"/>
    </source>
</evidence>
<proteinExistence type="predicted"/>
<reference evidence="2 3" key="1">
    <citation type="journal article" date="2015" name="Genome Biol.">
        <title>Comparative genomics of Steinernema reveals deeply conserved gene regulatory networks.</title>
        <authorList>
            <person name="Dillman A.R."/>
            <person name="Macchietto M."/>
            <person name="Porter C.F."/>
            <person name="Rogers A."/>
            <person name="Williams B."/>
            <person name="Antoshechkin I."/>
            <person name="Lee M.M."/>
            <person name="Goodwin Z."/>
            <person name="Lu X."/>
            <person name="Lewis E.E."/>
            <person name="Goodrich-Blair H."/>
            <person name="Stock S.P."/>
            <person name="Adams B.J."/>
            <person name="Sternberg P.W."/>
            <person name="Mortazavi A."/>
        </authorList>
    </citation>
    <scope>NUCLEOTIDE SEQUENCE [LARGE SCALE GENOMIC DNA]</scope>
    <source>
        <strain evidence="2 3">ALL</strain>
    </source>
</reference>
<organism evidence="2 3">
    <name type="scientific">Steinernema carpocapsae</name>
    <name type="common">Entomopathogenic nematode</name>
    <dbReference type="NCBI Taxonomy" id="34508"/>
    <lineage>
        <taxon>Eukaryota</taxon>
        <taxon>Metazoa</taxon>
        <taxon>Ecdysozoa</taxon>
        <taxon>Nematoda</taxon>
        <taxon>Chromadorea</taxon>
        <taxon>Rhabditida</taxon>
        <taxon>Tylenchina</taxon>
        <taxon>Panagrolaimomorpha</taxon>
        <taxon>Strongyloidoidea</taxon>
        <taxon>Steinernematidae</taxon>
        <taxon>Steinernema</taxon>
    </lineage>
</organism>
<keyword evidence="3" id="KW-1185">Reference proteome</keyword>
<evidence type="ECO:0008006" key="4">
    <source>
        <dbReference type="Google" id="ProtNLM"/>
    </source>
</evidence>
<name>A0A4U5LZ35_STECR</name>
<protein>
    <recommendedName>
        <fullName evidence="4">UPAR/Ly6 domain-containing protein</fullName>
    </recommendedName>
</protein>
<dbReference type="AlphaFoldDB" id="A0A4U5LZ35"/>
<evidence type="ECO:0000256" key="1">
    <source>
        <dbReference type="SAM" id="SignalP"/>
    </source>
</evidence>
<dbReference type="Proteomes" id="UP000298663">
    <property type="component" value="Unassembled WGS sequence"/>
</dbReference>